<dbReference type="InterPro" id="IPR007831">
    <property type="entry name" value="T2SS_GspE_N"/>
</dbReference>
<evidence type="ECO:0000313" key="5">
    <source>
        <dbReference type="EMBL" id="MDI1232242.1"/>
    </source>
</evidence>
<accession>A0AA43Q7Y9</accession>
<dbReference type="Gene3D" id="3.40.50.300">
    <property type="entry name" value="P-loop containing nucleotide triphosphate hydrolases"/>
    <property type="match status" value="1"/>
</dbReference>
<organism evidence="5 6">
    <name type="scientific">Candidatus Methylobacter titanis</name>
    <dbReference type="NCBI Taxonomy" id="3053457"/>
    <lineage>
        <taxon>Bacteria</taxon>
        <taxon>Pseudomonadati</taxon>
        <taxon>Pseudomonadota</taxon>
        <taxon>Gammaproteobacteria</taxon>
        <taxon>Methylococcales</taxon>
        <taxon>Methylococcaceae</taxon>
        <taxon>Methylobacter</taxon>
    </lineage>
</organism>
<evidence type="ECO:0000313" key="6">
    <source>
        <dbReference type="Proteomes" id="UP001160519"/>
    </source>
</evidence>
<dbReference type="InterPro" id="IPR027417">
    <property type="entry name" value="P-loop_NTPase"/>
</dbReference>
<proteinExistence type="inferred from homology"/>
<comment type="caution">
    <text evidence="5">The sequence shown here is derived from an EMBL/GenBank/DDBJ whole genome shotgun (WGS) entry which is preliminary data.</text>
</comment>
<comment type="similarity">
    <text evidence="1">Belongs to the GSP E family.</text>
</comment>
<dbReference type="AlphaFoldDB" id="A0AA43Q7Y9"/>
<dbReference type="PANTHER" id="PTHR30258">
    <property type="entry name" value="TYPE II SECRETION SYSTEM PROTEIN GSPE-RELATED"/>
    <property type="match status" value="1"/>
</dbReference>
<evidence type="ECO:0000256" key="1">
    <source>
        <dbReference type="ARBA" id="ARBA00006611"/>
    </source>
</evidence>
<dbReference type="SUPFAM" id="SSF160246">
    <property type="entry name" value="EspE N-terminal domain-like"/>
    <property type="match status" value="1"/>
</dbReference>
<dbReference type="SMART" id="SM00382">
    <property type="entry name" value="AAA"/>
    <property type="match status" value="1"/>
</dbReference>
<gene>
    <name evidence="5" type="ORF">PSU93_13945</name>
</gene>
<keyword evidence="6" id="KW-1185">Reference proteome</keyword>
<reference evidence="5" key="1">
    <citation type="submission" date="2023-01" db="EMBL/GenBank/DDBJ databases">
        <title>Biogeochemical cycle of methane in antarctic sediments.</title>
        <authorList>
            <person name="Roldan D.M."/>
            <person name="Menes R.J."/>
        </authorList>
    </citation>
    <scope>NUCLEOTIDE SEQUENCE [LARGE SCALE GENOMIC DNA]</scope>
    <source>
        <strain evidence="5">K-2018 MAG008</strain>
    </source>
</reference>
<dbReference type="Proteomes" id="UP001160519">
    <property type="component" value="Unassembled WGS sequence"/>
</dbReference>
<dbReference type="PROSITE" id="PS00662">
    <property type="entry name" value="T2SP_E"/>
    <property type="match status" value="1"/>
</dbReference>
<evidence type="ECO:0000259" key="4">
    <source>
        <dbReference type="PROSITE" id="PS00662"/>
    </source>
</evidence>
<sequence>MSYSKGFYIDMTQYLPKLPQTGAVPSDNRNRTREPVNGWSATVFQENSITISHAEIEDSSAGGAGLMIAGNAGIIDQDATITISIEANNRRFTRQAKVRWLHAEGGDVRFGVEYIDHVGFDPATHLLEVNAIRIDPVCALKIPANIALRQKVLPFIEIDDIVHVVCLDIENHAVIAVLERLLKKPVRLWAGEAAQLDAKLKQVYGTVQALPAPASAQVIQTANAVNTGDELLYAAYMRQASDIHIDPGYNGATIRFRVDGQLEHYSQINSNIFTELVSRLKVMAYLDIAEKRSPQDGRFSHQFVSGERRVDVRVATLPTKYGERITMRLLAVQTDSLTLEHLGFEPAHKRMIEGFLRRIQGLMIMTGPTGSGKTTTLYAAIRMLLEERKVNIITIEDPIEYEINGIAQCEVDSADKVSFAKALRSILRHDPDVVMIGEIRDKETADVAIKAALTGHMVLGTLHTNSAAATVTRLTDMGVEPYLVAAALRLAVAQRLLRRLCVHCRIPRPLTELEAISINRAELAGHTIHDPSGCIYCGGKGYSGRIGLYEILELREDWARAVAEGEGESDLVVKMRDSGVKSLLDDAIDKLLSGVTSVYEVMQIASSW</sequence>
<feature type="domain" description="Bacterial type II secretion system protein E" evidence="4">
    <location>
        <begin position="427"/>
        <end position="441"/>
    </location>
</feature>
<dbReference type="PANTHER" id="PTHR30258:SF2">
    <property type="entry name" value="COMG OPERON PROTEIN 1"/>
    <property type="match status" value="1"/>
</dbReference>
<dbReference type="InterPro" id="IPR037257">
    <property type="entry name" value="T2SS_E_N_sf"/>
</dbReference>
<keyword evidence="3" id="KW-0067">ATP-binding</keyword>
<evidence type="ECO:0000256" key="2">
    <source>
        <dbReference type="ARBA" id="ARBA00022741"/>
    </source>
</evidence>
<dbReference type="GO" id="GO:0005886">
    <property type="term" value="C:plasma membrane"/>
    <property type="evidence" value="ECO:0007669"/>
    <property type="project" value="TreeGrafter"/>
</dbReference>
<name>A0AA43Q7Y9_9GAMM</name>
<keyword evidence="2" id="KW-0547">Nucleotide-binding</keyword>
<dbReference type="Pfam" id="PF05157">
    <property type="entry name" value="MshEN"/>
    <property type="match status" value="1"/>
</dbReference>
<dbReference type="Pfam" id="PF00437">
    <property type="entry name" value="T2SSE"/>
    <property type="match status" value="1"/>
</dbReference>
<dbReference type="CDD" id="cd01129">
    <property type="entry name" value="PulE-GspE-like"/>
    <property type="match status" value="1"/>
</dbReference>
<dbReference type="GO" id="GO:0005524">
    <property type="term" value="F:ATP binding"/>
    <property type="evidence" value="ECO:0007669"/>
    <property type="project" value="UniProtKB-KW"/>
</dbReference>
<dbReference type="GO" id="GO:0016887">
    <property type="term" value="F:ATP hydrolysis activity"/>
    <property type="evidence" value="ECO:0007669"/>
    <property type="project" value="TreeGrafter"/>
</dbReference>
<dbReference type="Gene3D" id="3.30.450.90">
    <property type="match status" value="1"/>
</dbReference>
<dbReference type="InterPro" id="IPR001482">
    <property type="entry name" value="T2SS/T4SS_dom"/>
</dbReference>
<evidence type="ECO:0000256" key="3">
    <source>
        <dbReference type="ARBA" id="ARBA00022840"/>
    </source>
</evidence>
<dbReference type="InterPro" id="IPR003593">
    <property type="entry name" value="AAA+_ATPase"/>
</dbReference>
<dbReference type="SUPFAM" id="SSF52540">
    <property type="entry name" value="P-loop containing nucleoside triphosphate hydrolases"/>
    <property type="match status" value="1"/>
</dbReference>
<dbReference type="EMBL" id="JAQSDF010000069">
    <property type="protein sequence ID" value="MDI1232242.1"/>
    <property type="molecule type" value="Genomic_DNA"/>
</dbReference>
<protein>
    <submittedName>
        <fullName evidence="5">ATPase, T2SS/T4P/T4SS family</fullName>
    </submittedName>
</protein>